<dbReference type="Proteomes" id="UP000242222">
    <property type="component" value="Unassembled WGS sequence"/>
</dbReference>
<evidence type="ECO:0000313" key="2">
    <source>
        <dbReference type="EMBL" id="SFN52781.1"/>
    </source>
</evidence>
<dbReference type="AlphaFoldDB" id="A0A1I4ZR94"/>
<reference evidence="3" key="1">
    <citation type="submission" date="2016-10" db="EMBL/GenBank/DDBJ databases">
        <authorList>
            <person name="Varghese N."/>
            <person name="Submissions S."/>
        </authorList>
    </citation>
    <scope>NUCLEOTIDE SEQUENCE [LARGE SCALE GENOMIC DNA]</scope>
    <source>
        <strain evidence="3">N6PO6</strain>
    </source>
</reference>
<dbReference type="PANTHER" id="PTHR30443:SF3">
    <property type="entry name" value="KDO(2)-LIPID A PHOSPHOETHANOLAMINE 7''-TRANSFERASE"/>
    <property type="match status" value="1"/>
</dbReference>
<accession>A0A1I4ZR94</accession>
<name>A0A1I4ZR94_9GAMM</name>
<dbReference type="GO" id="GO:0009245">
    <property type="term" value="P:lipid A biosynthetic process"/>
    <property type="evidence" value="ECO:0007669"/>
    <property type="project" value="TreeGrafter"/>
</dbReference>
<dbReference type="Pfam" id="PF00884">
    <property type="entry name" value="Sulfatase"/>
    <property type="match status" value="1"/>
</dbReference>
<dbReference type="PANTHER" id="PTHR30443">
    <property type="entry name" value="INNER MEMBRANE PROTEIN"/>
    <property type="match status" value="1"/>
</dbReference>
<dbReference type="GO" id="GO:0009244">
    <property type="term" value="P:lipopolysaccharide core region biosynthetic process"/>
    <property type="evidence" value="ECO:0007669"/>
    <property type="project" value="TreeGrafter"/>
</dbReference>
<dbReference type="EMBL" id="FOVC01000009">
    <property type="protein sequence ID" value="SFN52781.1"/>
    <property type="molecule type" value="Genomic_DNA"/>
</dbReference>
<protein>
    <submittedName>
        <fullName evidence="2">KDO II ethanolaminephosphotransferase</fullName>
    </submittedName>
</protein>
<dbReference type="GO" id="GO:0043838">
    <property type="term" value="F:phosphatidylethanolamine:Kdo2-lipid A phosphoethanolamine transferase activity"/>
    <property type="evidence" value="ECO:0007669"/>
    <property type="project" value="TreeGrafter"/>
</dbReference>
<dbReference type="InterPro" id="IPR040423">
    <property type="entry name" value="PEA_transferase"/>
</dbReference>
<gene>
    <name evidence="2" type="ORF">SAMN05216516_109111</name>
</gene>
<keyword evidence="3" id="KW-1185">Reference proteome</keyword>
<dbReference type="STRING" id="1367852.SAMN05216516_109111"/>
<keyword evidence="2" id="KW-0808">Transferase</keyword>
<sequence>MFYTVDHGESISDNMYFHGTPRNMAPTEQFCVPMIFCSYDTWLAKVNKESAFDRLKAQQRAGVTHRHAELFDTIMGYLAISRRLGSLIR</sequence>
<evidence type="ECO:0000313" key="3">
    <source>
        <dbReference type="Proteomes" id="UP000242222"/>
    </source>
</evidence>
<evidence type="ECO:0000259" key="1">
    <source>
        <dbReference type="Pfam" id="PF00884"/>
    </source>
</evidence>
<dbReference type="Gene3D" id="3.40.720.10">
    <property type="entry name" value="Alkaline Phosphatase, subunit A"/>
    <property type="match status" value="1"/>
</dbReference>
<dbReference type="GO" id="GO:0005886">
    <property type="term" value="C:plasma membrane"/>
    <property type="evidence" value="ECO:0007669"/>
    <property type="project" value="UniProtKB-SubCell"/>
</dbReference>
<organism evidence="2 3">
    <name type="scientific">Izhakiella capsodis</name>
    <dbReference type="NCBI Taxonomy" id="1367852"/>
    <lineage>
        <taxon>Bacteria</taxon>
        <taxon>Pseudomonadati</taxon>
        <taxon>Pseudomonadota</taxon>
        <taxon>Gammaproteobacteria</taxon>
        <taxon>Enterobacterales</taxon>
        <taxon>Erwiniaceae</taxon>
        <taxon>Izhakiella</taxon>
    </lineage>
</organism>
<proteinExistence type="predicted"/>
<feature type="domain" description="Sulfatase N-terminal" evidence="1">
    <location>
        <begin position="1"/>
        <end position="78"/>
    </location>
</feature>
<dbReference type="InterPro" id="IPR000917">
    <property type="entry name" value="Sulfatase_N"/>
</dbReference>
<dbReference type="InterPro" id="IPR017850">
    <property type="entry name" value="Alkaline_phosphatase_core_sf"/>
</dbReference>